<evidence type="ECO:0000313" key="2">
    <source>
        <dbReference type="Proteomes" id="UP000019028"/>
    </source>
</evidence>
<protein>
    <submittedName>
        <fullName evidence="1">Uncharacterized protein</fullName>
    </submittedName>
</protein>
<accession>W0HZM8</accession>
<keyword evidence="1" id="KW-0614">Plasmid</keyword>
<dbReference type="EMBL" id="CP006570">
    <property type="protein sequence ID" value="AHF79291.1"/>
    <property type="molecule type" value="Genomic_DNA"/>
</dbReference>
<dbReference type="KEGG" id="sod:Sant_P0252"/>
<dbReference type="Proteomes" id="UP000019028">
    <property type="component" value="Plasmid pHS1"/>
</dbReference>
<keyword evidence="2" id="KW-1185">Reference proteome</keyword>
<name>W0HZM8_9GAMM</name>
<dbReference type="AlphaFoldDB" id="W0HZM8"/>
<gene>
    <name evidence="1" type="ORF">Sant_P0252</name>
</gene>
<reference evidence="1 2" key="1">
    <citation type="journal article" date="2014" name="Genome Biol. Evol.">
        <title>Genome degeneration and adaptation in a nascent stage of symbiosis.</title>
        <authorList>
            <person name="Oakeson K.F."/>
            <person name="Gil R."/>
            <person name="Clayton A.L."/>
            <person name="Dunn D.M."/>
            <person name="von Niederhausern A.C."/>
            <person name="Hamil C."/>
            <person name="Aoyagi A."/>
            <person name="Duval B."/>
            <person name="Baca A."/>
            <person name="Silva F.J."/>
            <person name="Vallier A."/>
            <person name="Jackson D.G."/>
            <person name="Latorre A."/>
            <person name="Weiss R.B."/>
            <person name="Heddi A."/>
            <person name="Moya A."/>
            <person name="Dale C."/>
        </authorList>
    </citation>
    <scope>NUCLEOTIDE SEQUENCE [LARGE SCALE GENOMIC DNA]</scope>
    <source>
        <strain evidence="1 2">HS1</strain>
        <plasmid evidence="2">Plasmid pHS1</plasmid>
    </source>
</reference>
<sequence>MAGHLASDYSFPRFSFSLFKAKKHSETCPDFTLTERVTIGVPVLEFTPGKSLKVRYSNRPTGYCQYVVNTLLILSTVEAFLHAFGIEDSGPSKPMTLNCMRTLLLIEIHHNL</sequence>
<geneLocation type="plasmid" evidence="1 2">
    <name>pHS1</name>
</geneLocation>
<dbReference type="HOGENOM" id="CLU_2144181_0_0_6"/>
<proteinExistence type="predicted"/>
<organism evidence="1 2">
    <name type="scientific">Sodalis praecaptivus</name>
    <dbReference type="NCBI Taxonomy" id="1239307"/>
    <lineage>
        <taxon>Bacteria</taxon>
        <taxon>Pseudomonadati</taxon>
        <taxon>Pseudomonadota</taxon>
        <taxon>Gammaproteobacteria</taxon>
        <taxon>Enterobacterales</taxon>
        <taxon>Bruguierivoracaceae</taxon>
        <taxon>Sodalis</taxon>
    </lineage>
</organism>
<evidence type="ECO:0000313" key="1">
    <source>
        <dbReference type="EMBL" id="AHF79291.1"/>
    </source>
</evidence>